<feature type="transmembrane region" description="Helical" evidence="5">
    <location>
        <begin position="65"/>
        <end position="86"/>
    </location>
</feature>
<evidence type="ECO:0000313" key="6">
    <source>
        <dbReference type="Proteomes" id="UP000095287"/>
    </source>
</evidence>
<keyword evidence="2 5" id="KW-0812">Transmembrane</keyword>
<dbReference type="GO" id="GO:0035869">
    <property type="term" value="C:ciliary transition zone"/>
    <property type="evidence" value="ECO:0007669"/>
    <property type="project" value="TreeGrafter"/>
</dbReference>
<dbReference type="Pfam" id="PF09799">
    <property type="entry name" value="Transmemb_17"/>
    <property type="match status" value="1"/>
</dbReference>
<keyword evidence="6" id="KW-1185">Reference proteome</keyword>
<dbReference type="AlphaFoldDB" id="A0A1I7XX16"/>
<evidence type="ECO:0000256" key="1">
    <source>
        <dbReference type="ARBA" id="ARBA00004141"/>
    </source>
</evidence>
<dbReference type="GO" id="GO:0016020">
    <property type="term" value="C:membrane"/>
    <property type="evidence" value="ECO:0007669"/>
    <property type="project" value="UniProtKB-SubCell"/>
</dbReference>
<comment type="subcellular location">
    <subcellularLocation>
        <location evidence="1">Membrane</location>
        <topology evidence="1">Multi-pass membrane protein</topology>
    </subcellularLocation>
</comment>
<evidence type="ECO:0000256" key="5">
    <source>
        <dbReference type="SAM" id="Phobius"/>
    </source>
</evidence>
<evidence type="ECO:0000256" key="4">
    <source>
        <dbReference type="ARBA" id="ARBA00023136"/>
    </source>
</evidence>
<dbReference type="Proteomes" id="UP000095287">
    <property type="component" value="Unplaced"/>
</dbReference>
<sequence>MALHFNVYFTPFWAISHIACYVIKYSHLSLTYQVILTPVHFLYTIIEIVRLYLGYYGNLSEKISALSGFWISSLILQIPTSIFLLSNEEIIPLPLERFVYSVHLLFLLIQVFSGFFMIKTLADSQVAKFKQRALEEEVDREDQDETKKTM</sequence>
<feature type="transmembrane region" description="Helical" evidence="5">
    <location>
        <begin position="98"/>
        <end position="122"/>
    </location>
</feature>
<dbReference type="WBParaSite" id="L893_g10359.t1">
    <property type="protein sequence ID" value="L893_g10359.t1"/>
    <property type="gene ID" value="L893_g10359"/>
</dbReference>
<reference evidence="7" key="1">
    <citation type="submission" date="2016-11" db="UniProtKB">
        <authorList>
            <consortium name="WormBaseParasite"/>
        </authorList>
    </citation>
    <scope>IDENTIFICATION</scope>
</reference>
<protein>
    <submittedName>
        <fullName evidence="7">Transmembrane protein 17B</fullName>
    </submittedName>
</protein>
<dbReference type="InterPro" id="IPR019184">
    <property type="entry name" value="Uncharacterised_TM-17"/>
</dbReference>
<proteinExistence type="predicted"/>
<evidence type="ECO:0000313" key="7">
    <source>
        <dbReference type="WBParaSite" id="L893_g10359.t1"/>
    </source>
</evidence>
<dbReference type="GO" id="GO:1905515">
    <property type="term" value="P:non-motile cilium assembly"/>
    <property type="evidence" value="ECO:0007669"/>
    <property type="project" value="TreeGrafter"/>
</dbReference>
<keyword evidence="4 5" id="KW-0472">Membrane</keyword>
<keyword evidence="3 5" id="KW-1133">Transmembrane helix</keyword>
<evidence type="ECO:0000256" key="2">
    <source>
        <dbReference type="ARBA" id="ARBA00022692"/>
    </source>
</evidence>
<feature type="transmembrane region" description="Helical" evidence="5">
    <location>
        <begin position="30"/>
        <end position="53"/>
    </location>
</feature>
<dbReference type="PANTHER" id="PTHR13531:SF6">
    <property type="entry name" value="TMEM (HUMAN TRANSMEMBRANE PROTEIN) HOMOLOG"/>
    <property type="match status" value="1"/>
</dbReference>
<dbReference type="PANTHER" id="PTHR13531">
    <property type="entry name" value="GEO07735P1-RELATED-RELATED"/>
    <property type="match status" value="1"/>
</dbReference>
<organism evidence="6 7">
    <name type="scientific">Steinernema glaseri</name>
    <dbReference type="NCBI Taxonomy" id="37863"/>
    <lineage>
        <taxon>Eukaryota</taxon>
        <taxon>Metazoa</taxon>
        <taxon>Ecdysozoa</taxon>
        <taxon>Nematoda</taxon>
        <taxon>Chromadorea</taxon>
        <taxon>Rhabditida</taxon>
        <taxon>Tylenchina</taxon>
        <taxon>Panagrolaimomorpha</taxon>
        <taxon>Strongyloidoidea</taxon>
        <taxon>Steinernematidae</taxon>
        <taxon>Steinernema</taxon>
    </lineage>
</organism>
<name>A0A1I7XX16_9BILA</name>
<accession>A0A1I7XX16</accession>
<evidence type="ECO:0000256" key="3">
    <source>
        <dbReference type="ARBA" id="ARBA00022989"/>
    </source>
</evidence>